<name>A0A940P3Y0_9ENTE</name>
<reference evidence="2" key="1">
    <citation type="submission" date="2020-12" db="EMBL/GenBank/DDBJ databases">
        <title>Vagococcus allomyrinae sp. nov. and Enterococcus lavae sp. nov., isolated from the larvae of Allomyrina dichotoma.</title>
        <authorList>
            <person name="Lee S.D."/>
        </authorList>
    </citation>
    <scope>NUCLEOTIDE SEQUENCE</scope>
    <source>
        <strain evidence="2">BWB3-3</strain>
    </source>
</reference>
<keyword evidence="1" id="KW-1133">Transmembrane helix</keyword>
<accession>A0A940P3Y0</accession>
<protein>
    <submittedName>
        <fullName evidence="2">Uncharacterized protein</fullName>
    </submittedName>
</protein>
<sequence length="196" mass="22473">MAQRTSKLIQLVNHFYDLVQVSLMIWLRLLKSGIVYGWLDGLYCGYANSTRDSQTLRFRDRFKVSLQLKYQRVVSLSVSFLLAGVVFLYWYRVRFNLAGNLLLIVLGLLVQLVVVYLIWLAYLSATAEQQPLLYAKALDLMLRRFPVSLSLWFLLIGGLLLAYTNLVIFVLVVPGAFCKLSTKLLASRSSQRQLIN</sequence>
<feature type="transmembrane region" description="Helical" evidence="1">
    <location>
        <begin position="73"/>
        <end position="91"/>
    </location>
</feature>
<proteinExistence type="predicted"/>
<feature type="transmembrane region" description="Helical" evidence="1">
    <location>
        <begin position="97"/>
        <end position="123"/>
    </location>
</feature>
<keyword evidence="1" id="KW-0472">Membrane</keyword>
<gene>
    <name evidence="2" type="ORF">I6N95_08745</name>
</gene>
<organism evidence="2 3">
    <name type="scientific">Vagococcus allomyrinae</name>
    <dbReference type="NCBI Taxonomy" id="2794353"/>
    <lineage>
        <taxon>Bacteria</taxon>
        <taxon>Bacillati</taxon>
        <taxon>Bacillota</taxon>
        <taxon>Bacilli</taxon>
        <taxon>Lactobacillales</taxon>
        <taxon>Enterococcaceae</taxon>
        <taxon>Vagococcus</taxon>
    </lineage>
</organism>
<dbReference type="AlphaFoldDB" id="A0A940P3Y0"/>
<dbReference type="Proteomes" id="UP000674938">
    <property type="component" value="Unassembled WGS sequence"/>
</dbReference>
<evidence type="ECO:0000313" key="2">
    <source>
        <dbReference type="EMBL" id="MBP1041089.1"/>
    </source>
</evidence>
<evidence type="ECO:0000313" key="3">
    <source>
        <dbReference type="Proteomes" id="UP000674938"/>
    </source>
</evidence>
<keyword evidence="1" id="KW-0812">Transmembrane</keyword>
<feature type="transmembrane region" description="Helical" evidence="1">
    <location>
        <begin position="144"/>
        <end position="162"/>
    </location>
</feature>
<keyword evidence="3" id="KW-1185">Reference proteome</keyword>
<evidence type="ECO:0000256" key="1">
    <source>
        <dbReference type="SAM" id="Phobius"/>
    </source>
</evidence>
<dbReference type="EMBL" id="JAEEGA010000005">
    <property type="protein sequence ID" value="MBP1041089.1"/>
    <property type="molecule type" value="Genomic_DNA"/>
</dbReference>
<comment type="caution">
    <text evidence="2">The sequence shown here is derived from an EMBL/GenBank/DDBJ whole genome shotgun (WGS) entry which is preliminary data.</text>
</comment>
<dbReference type="RefSeq" id="WP_209526731.1">
    <property type="nucleotide sequence ID" value="NZ_JAEEGA010000005.1"/>
</dbReference>